<keyword evidence="4" id="KW-0862">Zinc</keyword>
<keyword evidence="1" id="KW-0479">Metal-binding</keyword>
<name>A0A8J4TGQ4_9TREM</name>
<feature type="domain" description="C2H2-type" evidence="6">
    <location>
        <begin position="978"/>
        <end position="1000"/>
    </location>
</feature>
<gene>
    <name evidence="7" type="ORF">PHET_05886</name>
</gene>
<dbReference type="GO" id="GO:0008270">
    <property type="term" value="F:zinc ion binding"/>
    <property type="evidence" value="ECO:0007669"/>
    <property type="project" value="UniProtKB-KW"/>
</dbReference>
<evidence type="ECO:0000313" key="8">
    <source>
        <dbReference type="Proteomes" id="UP000748531"/>
    </source>
</evidence>
<accession>A0A8J4TGQ4</accession>
<dbReference type="AlphaFoldDB" id="A0A8J4TGQ4"/>
<dbReference type="Proteomes" id="UP000748531">
    <property type="component" value="Unassembled WGS sequence"/>
</dbReference>
<protein>
    <recommendedName>
        <fullName evidence="6">C2H2-type domain-containing protein</fullName>
    </recommendedName>
</protein>
<dbReference type="EMBL" id="LUCH01002817">
    <property type="protein sequence ID" value="KAF5400936.1"/>
    <property type="molecule type" value="Genomic_DNA"/>
</dbReference>
<dbReference type="PROSITE" id="PS00028">
    <property type="entry name" value="ZINC_FINGER_C2H2_1"/>
    <property type="match status" value="1"/>
</dbReference>
<feature type="region of interest" description="Disordered" evidence="5">
    <location>
        <begin position="1"/>
        <end position="101"/>
    </location>
</feature>
<evidence type="ECO:0000259" key="6">
    <source>
        <dbReference type="PROSITE" id="PS00028"/>
    </source>
</evidence>
<dbReference type="OrthoDB" id="6252657at2759"/>
<comment type="caution">
    <text evidence="7">The sequence shown here is derived from an EMBL/GenBank/DDBJ whole genome shotgun (WGS) entry which is preliminary data.</text>
</comment>
<proteinExistence type="predicted"/>
<evidence type="ECO:0000256" key="5">
    <source>
        <dbReference type="SAM" id="MobiDB-lite"/>
    </source>
</evidence>
<evidence type="ECO:0000256" key="2">
    <source>
        <dbReference type="ARBA" id="ARBA00022737"/>
    </source>
</evidence>
<dbReference type="GO" id="GO:0005634">
    <property type="term" value="C:nucleus"/>
    <property type="evidence" value="ECO:0007669"/>
    <property type="project" value="TreeGrafter"/>
</dbReference>
<dbReference type="PANTHER" id="PTHR24408:SF58">
    <property type="entry name" value="TRANSCRIPTION FACTOR (TFIIIA), PUTATIVE (AFU_ORTHOLOGUE AFUA_1G05150)-RELATED"/>
    <property type="match status" value="1"/>
</dbReference>
<dbReference type="InterPro" id="IPR013087">
    <property type="entry name" value="Znf_C2H2_type"/>
</dbReference>
<feature type="compositionally biased region" description="Low complexity" evidence="5">
    <location>
        <begin position="630"/>
        <end position="645"/>
    </location>
</feature>
<feature type="region of interest" description="Disordered" evidence="5">
    <location>
        <begin position="610"/>
        <end position="645"/>
    </location>
</feature>
<reference evidence="7" key="1">
    <citation type="submission" date="2019-05" db="EMBL/GenBank/DDBJ databases">
        <title>Annotation for the trematode Paragonimus heterotremus.</title>
        <authorList>
            <person name="Choi Y.-J."/>
        </authorList>
    </citation>
    <scope>NUCLEOTIDE SEQUENCE</scope>
    <source>
        <strain evidence="7">LC</strain>
    </source>
</reference>
<dbReference type="SMART" id="SM00355">
    <property type="entry name" value="ZnF_C2H2"/>
    <property type="match status" value="8"/>
</dbReference>
<evidence type="ECO:0000313" key="7">
    <source>
        <dbReference type="EMBL" id="KAF5400936.1"/>
    </source>
</evidence>
<dbReference type="GO" id="GO:0000981">
    <property type="term" value="F:DNA-binding transcription factor activity, RNA polymerase II-specific"/>
    <property type="evidence" value="ECO:0007669"/>
    <property type="project" value="TreeGrafter"/>
</dbReference>
<evidence type="ECO:0000256" key="1">
    <source>
        <dbReference type="ARBA" id="ARBA00022723"/>
    </source>
</evidence>
<evidence type="ECO:0000256" key="3">
    <source>
        <dbReference type="ARBA" id="ARBA00022771"/>
    </source>
</evidence>
<keyword evidence="8" id="KW-1185">Reference proteome</keyword>
<keyword evidence="2" id="KW-0677">Repeat</keyword>
<dbReference type="PANTHER" id="PTHR24408">
    <property type="entry name" value="ZINC FINGER PROTEIN"/>
    <property type="match status" value="1"/>
</dbReference>
<evidence type="ECO:0000256" key="4">
    <source>
        <dbReference type="ARBA" id="ARBA00022833"/>
    </source>
</evidence>
<keyword evidence="3" id="KW-0863">Zinc-finger</keyword>
<sequence length="1233" mass="136195">MAQVKRDPEEILLNSSSSDRFTHPVPSLIRSSNTPQDVRYRQLLPAPSGGKGSPASAMVNPFSKPPSKSLSTQHSARRRPIAPKPPRENVDPHPGMQSLLKDPPIASVISDHVPKDPIYVSFSVYGQCLPPTCQSLYEQRALYTETIVPQRQLRVIGRQALRLHTIVPKSRVGHLPPSFCQDSSTRSSLMTGVYRHSVVEPVPPIISPTTPWTCSHKLPISSSDKAHNVSPPFPNCSSNGTASPITSKQSVAMLVPKSTDMPQLRPTARLLVRLGQQLVRAQYARMVVRECGCGKQQDCLDYESSTPSPGPSAECVPILTESTHLEWRPKPAHQRWIRVRELCRIRDCPFIPATIFQLHRHLELGHQKLTRCFCHLKHSAPSRPLASSSIDDVPLTESMEQRLQRYQEATEHLFSQLVIPLVVNMHSREPHRLSCPVCFDWRTRSESVFQHIRHMHPFITAQPLDKPRNRLCAVCGCHAGPGGIGKWVFIAFGAVAHTQCNARVTAYQHAAWAAYDAHPLACLILHPNTHSRLALPMHMASQIYNSMDFILSTNVTRLRLWSMNSYTLRCSLAVSALFGELIHVDVKDPHAPSSAVALVSFSSESRIPAQSVQSPRSLFPPDDSAPVNRPASNSPSSNTVPSTITNAAMPNVTFTETMTITTSRTAGSSTVSSWTDSTPSSSIVHFNQNCTPDLKRLATSTPESEPVCKKVFTAGESLGSVYNTRHKNDSAKSSCSIPTVNHLEGNSALPGLSSVNENTDTELVDTHIPMVTDNDVIRNGAVHGETLSSHKRTLQNIACELCDTIVLIRNHREHLIEVHQCELTTTPSEYCSFCGQLFWTVDGCNKHQRHRCEVCLSEGVCSSTLYIHMALKHMEELVTLLRAKPVRCLLCCEPQCDILTHLHSRHFCSVPMDVLRHLSVDSQSMLQSSLKLRPLRKLAPLYTISMSTIRGVQPDTTGMPDSIVTRDASNPDWLLFGCPACQNKYISFSQLDLHMLQAGHQYWCTSCSFMCDRLDDLITHQSESCKQKKPQFKFIRLGIQPNGLSSNSVPSVSISSSSRKVTPKPVIRKAIGAVSQFHGCDMCPVFCLTLADLDTHRRTAHNCPLVPSESQSAVPGIASLPSLFHPNPSSTALLDLAQLQSRRIVVPPVTAVTSRSPHVAQQSLLRPMHPAPPTVSLSMPPLLIVPRNAMTAPVCSTGPVRLDGTVPDELVCPMCEFKSIDRNVIMQHITDMH</sequence>
<organism evidence="7 8">
    <name type="scientific">Paragonimus heterotremus</name>
    <dbReference type="NCBI Taxonomy" id="100268"/>
    <lineage>
        <taxon>Eukaryota</taxon>
        <taxon>Metazoa</taxon>
        <taxon>Spiralia</taxon>
        <taxon>Lophotrochozoa</taxon>
        <taxon>Platyhelminthes</taxon>
        <taxon>Trematoda</taxon>
        <taxon>Digenea</taxon>
        <taxon>Plagiorchiida</taxon>
        <taxon>Troglotremata</taxon>
        <taxon>Troglotrematidae</taxon>
        <taxon>Paragonimus</taxon>
    </lineage>
</organism>
<dbReference type="GO" id="GO:0043565">
    <property type="term" value="F:sequence-specific DNA binding"/>
    <property type="evidence" value="ECO:0007669"/>
    <property type="project" value="TreeGrafter"/>
</dbReference>